<reference evidence="3" key="1">
    <citation type="journal article" date="2020" name="mSystems">
        <title>Genome- and Community-Level Interaction Insights into Carbon Utilization and Element Cycling Functions of Hydrothermarchaeota in Hydrothermal Sediment.</title>
        <authorList>
            <person name="Zhou Z."/>
            <person name="Liu Y."/>
            <person name="Xu W."/>
            <person name="Pan J."/>
            <person name="Luo Z.H."/>
            <person name="Li M."/>
        </authorList>
    </citation>
    <scope>NUCLEOTIDE SEQUENCE [LARGE SCALE GENOMIC DNA]</scope>
    <source>
        <strain evidence="3">SpSt-794</strain>
    </source>
</reference>
<dbReference type="GO" id="GO:0051536">
    <property type="term" value="F:iron-sulfur cluster binding"/>
    <property type="evidence" value="ECO:0007669"/>
    <property type="project" value="InterPro"/>
</dbReference>
<dbReference type="Pfam" id="PF07992">
    <property type="entry name" value="Pyr_redox_2"/>
    <property type="match status" value="1"/>
</dbReference>
<dbReference type="Pfam" id="PF14691">
    <property type="entry name" value="Fer4_20"/>
    <property type="match status" value="1"/>
</dbReference>
<dbReference type="GO" id="GO:0004355">
    <property type="term" value="F:glutamate synthase (NADPH) activity"/>
    <property type="evidence" value="ECO:0007669"/>
    <property type="project" value="UniProtKB-EC"/>
</dbReference>
<dbReference type="NCBIfam" id="TIGR01316">
    <property type="entry name" value="gltA"/>
    <property type="match status" value="1"/>
</dbReference>
<dbReference type="PRINTS" id="PR00469">
    <property type="entry name" value="PNDRDTASEII"/>
</dbReference>
<dbReference type="InterPro" id="IPR023753">
    <property type="entry name" value="FAD/NAD-binding_dom"/>
</dbReference>
<sequence>MSVNKKLTPMKEQEPHERRNNFFEVPLGYTKEEAILEASRCLQCPTHPCVDGCPVHINIPGFIKAIKEEKFDLAIDIIHESDLLPAVTGRVCPQEEQCQAVCVMGKIGDPVGIGRLERFVADLDLEKRQKGEVNIPKKEKENGIKVAIIGSGPAGLSCAADLSRMGYDVTIFEAFHVAGGVLVYGIPEFRLPKSIVQEEISMLSKMGVKFVFDFLVGRTRTIQGLFDDGFKAIFIGTGAGLPQFMHIPGENLGGIYSANEFLTRVNLMRAYKFPEYDTPIKRGERVAVIGGGNVAMDAARTALRLGAAHVYLIYRRSREEMPARAEEIVHAEEEGIEFMLLSNPIRYIGDDRGFVKQVECIKMQLGEPDSSGRRRPIPIEGSEFKLDIDEAIVAIGTTPNPIIAKTTEGLKVGRHGEILTDENLQTSVRGVFAGGDIVTGAATVITAMGAGRLAAKSIDRFIKGEI</sequence>
<accession>A0A7C4YEN4</accession>
<feature type="domain" description="FAD/NAD(P)-binding" evidence="1">
    <location>
        <begin position="145"/>
        <end position="451"/>
    </location>
</feature>
<protein>
    <submittedName>
        <fullName evidence="3">NADPH-dependent glutamate synthase</fullName>
        <ecNumber evidence="3">1.4.1.13</ecNumber>
    </submittedName>
</protein>
<dbReference type="PANTHER" id="PTHR42783">
    <property type="entry name" value="GLUTAMATE SYNTHASE [NADPH] SMALL CHAIN"/>
    <property type="match status" value="1"/>
</dbReference>
<comment type="caution">
    <text evidence="3">The sequence shown here is derived from an EMBL/GenBank/DDBJ whole genome shotgun (WGS) entry which is preliminary data.</text>
</comment>
<evidence type="ECO:0000313" key="3">
    <source>
        <dbReference type="EMBL" id="HGW60203.1"/>
    </source>
</evidence>
<dbReference type="PRINTS" id="PR00368">
    <property type="entry name" value="FADPNR"/>
</dbReference>
<keyword evidence="3" id="KW-0560">Oxidoreductase</keyword>
<dbReference type="EMBL" id="DTHV01000064">
    <property type="protein sequence ID" value="HGW60203.1"/>
    <property type="molecule type" value="Genomic_DNA"/>
</dbReference>
<dbReference type="InterPro" id="IPR006004">
    <property type="entry name" value="SudA-like"/>
</dbReference>
<dbReference type="Gene3D" id="1.10.1060.10">
    <property type="entry name" value="Alpha-helical ferredoxin"/>
    <property type="match status" value="1"/>
</dbReference>
<dbReference type="Gene3D" id="3.50.50.60">
    <property type="entry name" value="FAD/NAD(P)-binding domain"/>
    <property type="match status" value="3"/>
</dbReference>
<dbReference type="AlphaFoldDB" id="A0A7C4YEN4"/>
<evidence type="ECO:0000259" key="2">
    <source>
        <dbReference type="Pfam" id="PF14691"/>
    </source>
</evidence>
<gene>
    <name evidence="3" type="primary">gltA</name>
    <name evidence="3" type="ORF">ENV82_02010</name>
</gene>
<dbReference type="SUPFAM" id="SSF46548">
    <property type="entry name" value="alpha-helical ferredoxin"/>
    <property type="match status" value="1"/>
</dbReference>
<dbReference type="InterPro" id="IPR036188">
    <property type="entry name" value="FAD/NAD-bd_sf"/>
</dbReference>
<proteinExistence type="predicted"/>
<evidence type="ECO:0000259" key="1">
    <source>
        <dbReference type="Pfam" id="PF07992"/>
    </source>
</evidence>
<dbReference type="EC" id="1.4.1.13" evidence="3"/>
<name>A0A7C4YEN4_9BACT</name>
<dbReference type="PANTHER" id="PTHR42783:SF3">
    <property type="entry name" value="GLUTAMATE SYNTHASE [NADPH] SMALL CHAIN-RELATED"/>
    <property type="match status" value="1"/>
</dbReference>
<organism evidence="3">
    <name type="scientific">Caldisericum exile</name>
    <dbReference type="NCBI Taxonomy" id="693075"/>
    <lineage>
        <taxon>Bacteria</taxon>
        <taxon>Pseudomonadati</taxon>
        <taxon>Caldisericota/Cryosericota group</taxon>
        <taxon>Caldisericota</taxon>
        <taxon>Caldisericia</taxon>
        <taxon>Caldisericales</taxon>
        <taxon>Caldisericaceae</taxon>
        <taxon>Caldisericum</taxon>
    </lineage>
</organism>
<dbReference type="InterPro" id="IPR009051">
    <property type="entry name" value="Helical_ferredxn"/>
</dbReference>
<dbReference type="InterPro" id="IPR028261">
    <property type="entry name" value="DPD_II"/>
</dbReference>
<feature type="domain" description="Dihydroprymidine dehydrogenase" evidence="2">
    <location>
        <begin position="18"/>
        <end position="127"/>
    </location>
</feature>
<dbReference type="SUPFAM" id="SSF51971">
    <property type="entry name" value="Nucleotide-binding domain"/>
    <property type="match status" value="1"/>
</dbReference>